<reference evidence="2" key="1">
    <citation type="journal article" date="2023" name="Nat. Plants">
        <title>Single-cell RNA sequencing provides a high-resolution roadmap for understanding the multicellular compartmentation of specialized metabolism.</title>
        <authorList>
            <person name="Sun S."/>
            <person name="Shen X."/>
            <person name="Li Y."/>
            <person name="Li Y."/>
            <person name="Wang S."/>
            <person name="Li R."/>
            <person name="Zhang H."/>
            <person name="Shen G."/>
            <person name="Guo B."/>
            <person name="Wei J."/>
            <person name="Xu J."/>
            <person name="St-Pierre B."/>
            <person name="Chen S."/>
            <person name="Sun C."/>
        </authorList>
    </citation>
    <scope>NUCLEOTIDE SEQUENCE [LARGE SCALE GENOMIC DNA]</scope>
</reference>
<evidence type="ECO:0000313" key="1">
    <source>
        <dbReference type="EMBL" id="KAI5682926.1"/>
    </source>
</evidence>
<protein>
    <submittedName>
        <fullName evidence="1">Uncharacterized protein</fullName>
    </submittedName>
</protein>
<name>A0ACC0CDA3_CATRO</name>
<organism evidence="1 2">
    <name type="scientific">Catharanthus roseus</name>
    <name type="common">Madagascar periwinkle</name>
    <name type="synonym">Vinca rosea</name>
    <dbReference type="NCBI Taxonomy" id="4058"/>
    <lineage>
        <taxon>Eukaryota</taxon>
        <taxon>Viridiplantae</taxon>
        <taxon>Streptophyta</taxon>
        <taxon>Embryophyta</taxon>
        <taxon>Tracheophyta</taxon>
        <taxon>Spermatophyta</taxon>
        <taxon>Magnoliopsida</taxon>
        <taxon>eudicotyledons</taxon>
        <taxon>Gunneridae</taxon>
        <taxon>Pentapetalae</taxon>
        <taxon>asterids</taxon>
        <taxon>lamiids</taxon>
        <taxon>Gentianales</taxon>
        <taxon>Apocynaceae</taxon>
        <taxon>Rauvolfioideae</taxon>
        <taxon>Vinceae</taxon>
        <taxon>Catharanthinae</taxon>
        <taxon>Catharanthus</taxon>
    </lineage>
</organism>
<proteinExistence type="predicted"/>
<dbReference type="Proteomes" id="UP001060085">
    <property type="component" value="Linkage Group LG01"/>
</dbReference>
<accession>A0ACC0CDA3</accession>
<dbReference type="EMBL" id="CM044701">
    <property type="protein sequence ID" value="KAI5682926.1"/>
    <property type="molecule type" value="Genomic_DNA"/>
</dbReference>
<evidence type="ECO:0000313" key="2">
    <source>
        <dbReference type="Proteomes" id="UP001060085"/>
    </source>
</evidence>
<keyword evidence="2" id="KW-1185">Reference proteome</keyword>
<comment type="caution">
    <text evidence="1">The sequence shown here is derived from an EMBL/GenBank/DDBJ whole genome shotgun (WGS) entry which is preliminary data.</text>
</comment>
<sequence length="119" mass="13446">MGEWCGDDKQLQKEVAATNFQLMKRRRVNDDEQVEQGTTTTTIAASQVQHKEEVAATPKGKRYRIPQLGSCPPNINNKRRRRLAVAVADKPSSHLLFFTSPDIDLFFSSAFNHISHSSF</sequence>
<gene>
    <name evidence="1" type="ORF">M9H77_04154</name>
</gene>